<comment type="caution">
    <text evidence="2">The sequence shown here is derived from an EMBL/GenBank/DDBJ whole genome shotgun (WGS) entry which is preliminary data.</text>
</comment>
<evidence type="ECO:0000313" key="2">
    <source>
        <dbReference type="EMBL" id="OQS07689.1"/>
    </source>
</evidence>
<dbReference type="InterPro" id="IPR046341">
    <property type="entry name" value="SET_dom_sf"/>
</dbReference>
<dbReference type="SUPFAM" id="SSF82199">
    <property type="entry name" value="SET domain"/>
    <property type="match status" value="1"/>
</dbReference>
<dbReference type="PROSITE" id="PS50280">
    <property type="entry name" value="SET"/>
    <property type="match status" value="1"/>
</dbReference>
<name>A0A1W0ABY5_9STRA</name>
<dbReference type="OrthoDB" id="60831at2759"/>
<evidence type="ECO:0000313" key="3">
    <source>
        <dbReference type="Proteomes" id="UP000243217"/>
    </source>
</evidence>
<protein>
    <submittedName>
        <fullName evidence="2">SET domain protein</fullName>
    </submittedName>
</protein>
<dbReference type="Pfam" id="PF00856">
    <property type="entry name" value="SET"/>
    <property type="match status" value="1"/>
</dbReference>
<dbReference type="Gene3D" id="2.170.270.10">
    <property type="entry name" value="SET domain"/>
    <property type="match status" value="1"/>
</dbReference>
<accession>A0A1W0ABY5</accession>
<keyword evidence="3" id="KW-1185">Reference proteome</keyword>
<proteinExistence type="predicted"/>
<gene>
    <name evidence="2" type="ORF">THRCLA_00320</name>
</gene>
<feature type="domain" description="SET" evidence="1">
    <location>
        <begin position="41"/>
        <end position="159"/>
    </location>
</feature>
<dbReference type="EMBL" id="JNBS01000165">
    <property type="protein sequence ID" value="OQS07689.1"/>
    <property type="molecule type" value="Genomic_DNA"/>
</dbReference>
<dbReference type="Proteomes" id="UP000243217">
    <property type="component" value="Unassembled WGS sequence"/>
</dbReference>
<dbReference type="SMART" id="SM00317">
    <property type="entry name" value="SET"/>
    <property type="match status" value="1"/>
</dbReference>
<reference evidence="2 3" key="1">
    <citation type="journal article" date="2014" name="Genome Biol. Evol.">
        <title>The secreted proteins of Achlya hypogyna and Thraustotheca clavata identify the ancestral oomycete secretome and reveal gene acquisitions by horizontal gene transfer.</title>
        <authorList>
            <person name="Misner I."/>
            <person name="Blouin N."/>
            <person name="Leonard G."/>
            <person name="Richards T.A."/>
            <person name="Lane C.E."/>
        </authorList>
    </citation>
    <scope>NUCLEOTIDE SEQUENCE [LARGE SCALE GENOMIC DNA]</scope>
    <source>
        <strain evidence="2 3">ATCC 34112</strain>
    </source>
</reference>
<evidence type="ECO:0000259" key="1">
    <source>
        <dbReference type="PROSITE" id="PS50280"/>
    </source>
</evidence>
<sequence>MRSDWPTPNVPYLKANDVCCVVREPLLEDDIPIEEKPLRAYSVAILRIVDAAHPAVNEFGLYAAEPIPPHSFVCNYIGRVHLQTEYPDSDYAVTYFGEYALDATHTGNEARFINDYRNIASRPNVAFDTYKDVDGMIQVGVWSLNKPIVPGEEILGNYGKGYWRARGVKGVLGPDWDDSWD</sequence>
<dbReference type="AlphaFoldDB" id="A0A1W0ABY5"/>
<organism evidence="2 3">
    <name type="scientific">Thraustotheca clavata</name>
    <dbReference type="NCBI Taxonomy" id="74557"/>
    <lineage>
        <taxon>Eukaryota</taxon>
        <taxon>Sar</taxon>
        <taxon>Stramenopiles</taxon>
        <taxon>Oomycota</taxon>
        <taxon>Saprolegniomycetes</taxon>
        <taxon>Saprolegniales</taxon>
        <taxon>Achlyaceae</taxon>
        <taxon>Thraustotheca</taxon>
    </lineage>
</organism>
<dbReference type="InterPro" id="IPR001214">
    <property type="entry name" value="SET_dom"/>
</dbReference>
<dbReference type="STRING" id="74557.A0A1W0ABY5"/>